<dbReference type="Pfam" id="PF13877">
    <property type="entry name" value="RPAP3_C"/>
    <property type="match status" value="1"/>
</dbReference>
<evidence type="ECO:0000313" key="9">
    <source>
        <dbReference type="Proteomes" id="UP000278807"/>
    </source>
</evidence>
<dbReference type="InterPro" id="IPR051982">
    <property type="entry name" value="CiliaryAsmbly_MitoImport"/>
</dbReference>
<feature type="domain" description="RNA-polymerase II-associated protein 3-like C-terminal" evidence="7">
    <location>
        <begin position="444"/>
        <end position="518"/>
    </location>
</feature>
<keyword evidence="9" id="KW-1185">Reference proteome</keyword>
<evidence type="ECO:0000256" key="5">
    <source>
        <dbReference type="PROSITE-ProRule" id="PRU00339"/>
    </source>
</evidence>
<dbReference type="SUPFAM" id="SSF48452">
    <property type="entry name" value="TPR-like"/>
    <property type="match status" value="1"/>
</dbReference>
<dbReference type="STRING" id="102285.A0A0R3TWQ1"/>
<keyword evidence="2" id="KW-0963">Cytoplasm</keyword>
<dbReference type="SMART" id="SM00028">
    <property type="entry name" value="TPR"/>
    <property type="match status" value="2"/>
</dbReference>
<reference evidence="10" key="1">
    <citation type="submission" date="2017-02" db="UniProtKB">
        <authorList>
            <consortium name="WormBaseParasite"/>
        </authorList>
    </citation>
    <scope>IDENTIFICATION</scope>
</reference>
<feature type="region of interest" description="Disordered" evidence="6">
    <location>
        <begin position="323"/>
        <end position="373"/>
    </location>
</feature>
<dbReference type="InterPro" id="IPR011990">
    <property type="entry name" value="TPR-like_helical_dom_sf"/>
</dbReference>
<protein>
    <submittedName>
        <fullName evidence="10">RPAP3_C domain-containing protein</fullName>
    </submittedName>
</protein>
<keyword evidence="3" id="KW-0677">Repeat</keyword>
<reference evidence="8 9" key="2">
    <citation type="submission" date="2018-11" db="EMBL/GenBank/DDBJ databases">
        <authorList>
            <consortium name="Pathogen Informatics"/>
        </authorList>
    </citation>
    <scope>NUCLEOTIDE SEQUENCE [LARGE SCALE GENOMIC DNA]</scope>
</reference>
<dbReference type="GO" id="GO:0006626">
    <property type="term" value="P:protein targeting to mitochondrion"/>
    <property type="evidence" value="ECO:0007669"/>
    <property type="project" value="TreeGrafter"/>
</dbReference>
<evidence type="ECO:0000256" key="4">
    <source>
        <dbReference type="ARBA" id="ARBA00022803"/>
    </source>
</evidence>
<proteinExistence type="predicted"/>
<dbReference type="InterPro" id="IPR025986">
    <property type="entry name" value="RPAP3-like_C"/>
</dbReference>
<name>A0A0R3TWQ1_RODNA</name>
<dbReference type="EMBL" id="UZAE01014163">
    <property type="protein sequence ID" value="VDO12641.1"/>
    <property type="molecule type" value="Genomic_DNA"/>
</dbReference>
<feature type="region of interest" description="Disordered" evidence="6">
    <location>
        <begin position="109"/>
        <end position="147"/>
    </location>
</feature>
<accession>A0A0R3TWQ1</accession>
<dbReference type="PROSITE" id="PS50005">
    <property type="entry name" value="TPR"/>
    <property type="match status" value="2"/>
</dbReference>
<keyword evidence="4 5" id="KW-0802">TPR repeat</keyword>
<dbReference type="GO" id="GO:0031072">
    <property type="term" value="F:heat shock protein binding"/>
    <property type="evidence" value="ECO:0007669"/>
    <property type="project" value="TreeGrafter"/>
</dbReference>
<dbReference type="PANTHER" id="PTHR45984">
    <property type="entry name" value="RNA (RNA) POLYMERASE II ASSOCIATED PROTEIN HOMOLOG"/>
    <property type="match status" value="1"/>
</dbReference>
<dbReference type="GO" id="GO:0005739">
    <property type="term" value="C:mitochondrion"/>
    <property type="evidence" value="ECO:0007669"/>
    <property type="project" value="TreeGrafter"/>
</dbReference>
<dbReference type="GO" id="GO:0005829">
    <property type="term" value="C:cytosol"/>
    <property type="evidence" value="ECO:0007669"/>
    <property type="project" value="TreeGrafter"/>
</dbReference>
<feature type="compositionally biased region" description="Acidic residues" evidence="6">
    <location>
        <begin position="337"/>
        <end position="357"/>
    </location>
</feature>
<evidence type="ECO:0000259" key="7">
    <source>
        <dbReference type="Pfam" id="PF13877"/>
    </source>
</evidence>
<organism evidence="10">
    <name type="scientific">Rodentolepis nana</name>
    <name type="common">Dwarf tapeworm</name>
    <name type="synonym">Hymenolepis nana</name>
    <dbReference type="NCBI Taxonomy" id="102285"/>
    <lineage>
        <taxon>Eukaryota</taxon>
        <taxon>Metazoa</taxon>
        <taxon>Spiralia</taxon>
        <taxon>Lophotrochozoa</taxon>
        <taxon>Platyhelminthes</taxon>
        <taxon>Cestoda</taxon>
        <taxon>Eucestoda</taxon>
        <taxon>Cyclophyllidea</taxon>
        <taxon>Hymenolepididae</taxon>
        <taxon>Rodentolepis</taxon>
    </lineage>
</organism>
<dbReference type="PANTHER" id="PTHR45984:SF2">
    <property type="entry name" value="MITOCHONDRIAL IMPORT RECEPTOR SUBUNIT TOM34"/>
    <property type="match status" value="1"/>
</dbReference>
<dbReference type="OrthoDB" id="2942533at2759"/>
<feature type="repeat" description="TPR" evidence="5">
    <location>
        <begin position="273"/>
        <end position="306"/>
    </location>
</feature>
<evidence type="ECO:0000256" key="2">
    <source>
        <dbReference type="ARBA" id="ARBA00022490"/>
    </source>
</evidence>
<dbReference type="Gene3D" id="1.25.40.10">
    <property type="entry name" value="Tetratricopeptide repeat domain"/>
    <property type="match status" value="1"/>
</dbReference>
<evidence type="ECO:0000313" key="8">
    <source>
        <dbReference type="EMBL" id="VDO12641.1"/>
    </source>
</evidence>
<evidence type="ECO:0000313" key="10">
    <source>
        <dbReference type="WBParaSite" id="HNAJ_0001228701-mRNA-1"/>
    </source>
</evidence>
<comment type="subcellular location">
    <subcellularLocation>
        <location evidence="1">Cytoplasm</location>
    </subcellularLocation>
</comment>
<dbReference type="InterPro" id="IPR019734">
    <property type="entry name" value="TPR_rpt"/>
</dbReference>
<dbReference type="WBParaSite" id="HNAJ_0001228701-mRNA-1">
    <property type="protein sequence ID" value="HNAJ_0001228701-mRNA-1"/>
    <property type="gene ID" value="HNAJ_0001228701"/>
</dbReference>
<dbReference type="Proteomes" id="UP000278807">
    <property type="component" value="Unassembled WGS sequence"/>
</dbReference>
<evidence type="ECO:0000256" key="1">
    <source>
        <dbReference type="ARBA" id="ARBA00004496"/>
    </source>
</evidence>
<feature type="region of interest" description="Disordered" evidence="6">
    <location>
        <begin position="177"/>
        <end position="196"/>
    </location>
</feature>
<evidence type="ECO:0000256" key="3">
    <source>
        <dbReference type="ARBA" id="ARBA00022737"/>
    </source>
</evidence>
<dbReference type="AlphaFoldDB" id="A0A0R3TWQ1"/>
<feature type="compositionally biased region" description="Polar residues" evidence="6">
    <location>
        <begin position="360"/>
        <end position="370"/>
    </location>
</feature>
<evidence type="ECO:0000256" key="6">
    <source>
        <dbReference type="SAM" id="MobiDB-lite"/>
    </source>
</evidence>
<gene>
    <name evidence="8" type="ORF">HNAJ_LOCUS12274</name>
</gene>
<feature type="repeat" description="TPR" evidence="5">
    <location>
        <begin position="217"/>
        <end position="250"/>
    </location>
</feature>
<sequence length="550" mass="63438">MFHETTKLYDIPLNHLDFAYITNCNKLKELEKILKVLRSGSEGRYPELERHCEEKLRSLDPENRLLRKPGLLLSPYHLPPEEREELEYGLHEWLEETKKQERLFTNAGRSSNMDEDKEDPLVPGVRQLGAINPDTGKGTRVQSSKMKSTKLKTYEEWDKLGKDIEREFELEVGKEEVTNGGNDSEVKRTIPEKSNPNLEGLQERARSMPNYIRKINAQREKEKGNEALIAGDYTEAMKYYERSLIYKPTTAVYNNRALLYLKLKKWRLAVDDSSPLMRRAQAYYELHSLKKAQRDLEVVLEMEPENLRAKKLLKVVKEDHESRQSCQLKGGRRMVIEEVDEDSSDEDRDEGNGDGEYETNAKTAPMNSGLIQMPPPIKRGVEIEEIFDDGSKAEDSIPLNKDYTKKDETKMPPIRRGVEIEEAFDDVSKTQKPIVNFSNSDDNKRRYSELIEELRNLETSRLQAALDAKLDVKLLEEYIFALQEIGMPRGDCKFVHKSLEVISQSSRFTVAAMLFSDSAIKATENIFNQLRTTSIDPSSLDELQSRFLNC</sequence>